<evidence type="ECO:0000313" key="8">
    <source>
        <dbReference type="EMBL" id="SUZ68205.1"/>
    </source>
</evidence>
<keyword evidence="4" id="KW-0963">Cytoplasm</keyword>
<dbReference type="CDD" id="cd16343">
    <property type="entry name" value="LMWPTP"/>
    <property type="match status" value="1"/>
</dbReference>
<dbReference type="InterPro" id="IPR050438">
    <property type="entry name" value="LMW_PTPase"/>
</dbReference>
<dbReference type="PRINTS" id="PR00719">
    <property type="entry name" value="LMWPTPASE"/>
</dbReference>
<protein>
    <recommendedName>
        <fullName evidence="3">protein-tyrosine-phosphatase</fullName>
        <ecNumber evidence="3">3.1.3.48</ecNumber>
    </recommendedName>
</protein>
<dbReference type="PANTHER" id="PTHR11717:SF7">
    <property type="entry name" value="LOW MOLECULAR WEIGHT PHOSPHOTYROSINE PROTEIN PHOSPHATASE"/>
    <property type="match status" value="1"/>
</dbReference>
<dbReference type="GO" id="GO:0004726">
    <property type="term" value="F:non-membrane spanning protein tyrosine phosphatase activity"/>
    <property type="evidence" value="ECO:0007669"/>
    <property type="project" value="InterPro"/>
</dbReference>
<evidence type="ECO:0000256" key="1">
    <source>
        <dbReference type="ARBA" id="ARBA00004496"/>
    </source>
</evidence>
<comment type="subcellular location">
    <subcellularLocation>
        <location evidence="1">Cytoplasm</location>
    </subcellularLocation>
</comment>
<dbReference type="EMBL" id="UINC01001033">
    <property type="protein sequence ID" value="SUZ68205.1"/>
    <property type="molecule type" value="Genomic_DNA"/>
</dbReference>
<sequence length="165" mass="18401">MNTNLNEIPKTSVLFVCLGNICRSPLAEGIFRYLVEEEGLDDHFSIDSAGTGAWHVGERPDGRASLVAQQHGINLDSRARQVQKEDFERFDYMIAMDRENLRALEELRSETNSNTQITLLCSHDPNGDNGDEIPDPYYGGASGFENVYQLVHQSCKGLLQQLLAA</sequence>
<dbReference type="InterPro" id="IPR017867">
    <property type="entry name" value="Tyr_phospatase_low_mol_wt"/>
</dbReference>
<comment type="similarity">
    <text evidence="2">Belongs to the low molecular weight phosphotyrosine protein phosphatase family.</text>
</comment>
<dbReference type="AlphaFoldDB" id="A0A381PMH4"/>
<proteinExistence type="inferred from homology"/>
<reference evidence="8" key="1">
    <citation type="submission" date="2018-05" db="EMBL/GenBank/DDBJ databases">
        <authorList>
            <person name="Lanie J.A."/>
            <person name="Ng W.-L."/>
            <person name="Kazmierczak K.M."/>
            <person name="Andrzejewski T.M."/>
            <person name="Davidsen T.M."/>
            <person name="Wayne K.J."/>
            <person name="Tettelin H."/>
            <person name="Glass J.I."/>
            <person name="Rusch D."/>
            <person name="Podicherti R."/>
            <person name="Tsui H.-C.T."/>
            <person name="Winkler M.E."/>
        </authorList>
    </citation>
    <scope>NUCLEOTIDE SEQUENCE</scope>
</reference>
<dbReference type="FunFam" id="3.40.50.2300:FF:000113">
    <property type="entry name" value="Low molecular weight protein-tyrosine-phosphatase"/>
    <property type="match status" value="1"/>
</dbReference>
<evidence type="ECO:0000256" key="6">
    <source>
        <dbReference type="ARBA" id="ARBA00022912"/>
    </source>
</evidence>
<accession>A0A381PMH4</accession>
<keyword evidence="6" id="KW-0904">Protein phosphatase</keyword>
<dbReference type="PANTHER" id="PTHR11717">
    <property type="entry name" value="LOW MOLECULAR WEIGHT PROTEIN TYROSINE PHOSPHATASE"/>
    <property type="match status" value="1"/>
</dbReference>
<evidence type="ECO:0000256" key="3">
    <source>
        <dbReference type="ARBA" id="ARBA00013064"/>
    </source>
</evidence>
<gene>
    <name evidence="8" type="ORF">METZ01_LOCUS21059</name>
</gene>
<dbReference type="EC" id="3.1.3.48" evidence="3"/>
<dbReference type="SUPFAM" id="SSF52788">
    <property type="entry name" value="Phosphotyrosine protein phosphatases I"/>
    <property type="match status" value="1"/>
</dbReference>
<dbReference type="InterPro" id="IPR023485">
    <property type="entry name" value="Ptyr_pPase"/>
</dbReference>
<dbReference type="PRINTS" id="PR00720">
    <property type="entry name" value="MAMMALPTPASE"/>
</dbReference>
<dbReference type="GO" id="GO:0005737">
    <property type="term" value="C:cytoplasm"/>
    <property type="evidence" value="ECO:0007669"/>
    <property type="project" value="UniProtKB-SubCell"/>
</dbReference>
<name>A0A381PMH4_9ZZZZ</name>
<dbReference type="GO" id="GO:0003993">
    <property type="term" value="F:acid phosphatase activity"/>
    <property type="evidence" value="ECO:0007669"/>
    <property type="project" value="InterPro"/>
</dbReference>
<evidence type="ECO:0000259" key="7">
    <source>
        <dbReference type="SMART" id="SM00226"/>
    </source>
</evidence>
<dbReference type="Gene3D" id="3.40.50.2300">
    <property type="match status" value="1"/>
</dbReference>
<dbReference type="Pfam" id="PF01451">
    <property type="entry name" value="LMWPc"/>
    <property type="match status" value="1"/>
</dbReference>
<keyword evidence="5" id="KW-0378">Hydrolase</keyword>
<dbReference type="SMART" id="SM00226">
    <property type="entry name" value="LMWPc"/>
    <property type="match status" value="1"/>
</dbReference>
<evidence type="ECO:0000256" key="4">
    <source>
        <dbReference type="ARBA" id="ARBA00022490"/>
    </source>
</evidence>
<dbReference type="InterPro" id="IPR002115">
    <property type="entry name" value="Tyr_Pase_low_mol_wt_mml"/>
</dbReference>
<evidence type="ECO:0000256" key="2">
    <source>
        <dbReference type="ARBA" id="ARBA00011063"/>
    </source>
</evidence>
<evidence type="ECO:0000256" key="5">
    <source>
        <dbReference type="ARBA" id="ARBA00022801"/>
    </source>
</evidence>
<dbReference type="InterPro" id="IPR036196">
    <property type="entry name" value="Ptyr_pPase_sf"/>
</dbReference>
<organism evidence="8">
    <name type="scientific">marine metagenome</name>
    <dbReference type="NCBI Taxonomy" id="408172"/>
    <lineage>
        <taxon>unclassified sequences</taxon>
        <taxon>metagenomes</taxon>
        <taxon>ecological metagenomes</taxon>
    </lineage>
</organism>
<feature type="domain" description="Phosphotyrosine protein phosphatase I" evidence="7">
    <location>
        <begin position="11"/>
        <end position="161"/>
    </location>
</feature>